<dbReference type="EMBL" id="DS115478">
    <property type="protein sequence ID" value="EAX84222.1"/>
    <property type="molecule type" value="Genomic_DNA"/>
</dbReference>
<reference evidence="4" key="2">
    <citation type="journal article" date="2007" name="Science">
        <title>Draft genome sequence of the sexually transmitted pathogen Trichomonas vaginalis.</title>
        <authorList>
            <person name="Carlton J.M."/>
            <person name="Hirt R.P."/>
            <person name="Silva J.C."/>
            <person name="Delcher A.L."/>
            <person name="Schatz M."/>
            <person name="Zhao Q."/>
            <person name="Wortman J.R."/>
            <person name="Bidwell S.L."/>
            <person name="Alsmark U.C.M."/>
            <person name="Besteiro S."/>
            <person name="Sicheritz-Ponten T."/>
            <person name="Noel C.J."/>
            <person name="Dacks J.B."/>
            <person name="Foster P.G."/>
            <person name="Simillion C."/>
            <person name="Van de Peer Y."/>
            <person name="Miranda-Saavedra D."/>
            <person name="Barton G.J."/>
            <person name="Westrop G.D."/>
            <person name="Mueller S."/>
            <person name="Dessi D."/>
            <person name="Fiori P.L."/>
            <person name="Ren Q."/>
            <person name="Paulsen I."/>
            <person name="Zhang H."/>
            <person name="Bastida-Corcuera F.D."/>
            <person name="Simoes-Barbosa A."/>
            <person name="Brown M.T."/>
            <person name="Hayes R.D."/>
            <person name="Mukherjee M."/>
            <person name="Okumura C.Y."/>
            <person name="Schneider R."/>
            <person name="Smith A.J."/>
            <person name="Vanacova S."/>
            <person name="Villalvazo M."/>
            <person name="Haas B.J."/>
            <person name="Pertea M."/>
            <person name="Feldblyum T.V."/>
            <person name="Utterback T.R."/>
            <person name="Shu C.L."/>
            <person name="Osoegawa K."/>
            <person name="de Jong P.J."/>
            <person name="Hrdy I."/>
            <person name="Horvathova L."/>
            <person name="Zubacova Z."/>
            <person name="Dolezal P."/>
            <person name="Malik S.B."/>
            <person name="Logsdon J.M. Jr."/>
            <person name="Henze K."/>
            <person name="Gupta A."/>
            <person name="Wang C.C."/>
            <person name="Dunne R.L."/>
            <person name="Upcroft J.A."/>
            <person name="Upcroft P."/>
            <person name="White O."/>
            <person name="Salzberg S.L."/>
            <person name="Tang P."/>
            <person name="Chiu C.-H."/>
            <person name="Lee Y.-S."/>
            <person name="Embley T.M."/>
            <person name="Coombs G.H."/>
            <person name="Mottram J.C."/>
            <person name="Tachezy J."/>
            <person name="Fraser-Liggett C.M."/>
            <person name="Johnson P.J."/>
        </authorList>
    </citation>
    <scope>NUCLEOTIDE SEQUENCE [LARGE SCALE GENOMIC DNA]</scope>
    <source>
        <strain evidence="4">G3</strain>
    </source>
</reference>
<dbReference type="VEuPathDB" id="TrichDB:TVAGG3_0644480"/>
<dbReference type="GO" id="GO:1990075">
    <property type="term" value="C:periciliary membrane compartment"/>
    <property type="evidence" value="ECO:0000318"/>
    <property type="project" value="GO_Central"/>
</dbReference>
<dbReference type="Pfam" id="PF07986">
    <property type="entry name" value="TBCC"/>
    <property type="match status" value="1"/>
</dbReference>
<evidence type="ECO:0000259" key="3">
    <source>
        <dbReference type="PROSITE" id="PS51329"/>
    </source>
</evidence>
<dbReference type="InterPro" id="IPR017901">
    <property type="entry name" value="C-CAP_CF_C-like"/>
</dbReference>
<dbReference type="InterPro" id="IPR039093">
    <property type="entry name" value="XRP2"/>
</dbReference>
<keyword evidence="5" id="KW-1185">Reference proteome</keyword>
<sequence>MGCAESMSDTPIKPSADIRKGVQNHYSSDTYRIKDATGIKLNFESGKIGGRAFEAINLSSCAVYISDIVDRITITNCTHCTFALATIRNTIQVIDCDDCQFTAVCRQFRIRDSKNCDVFLHTKQKSIIEKSTSITFGCGNYSYRNIIEQMEMVHLDPYINMFHQVSDITPGLSKYQVKEGEKSSIPSLDGSCLLPFFYPPTDNFDSVDFNEGDWEKLTRNSLEDGIQLYNIRKSGRIITARYRENAKPQSSTISAQS</sequence>
<evidence type="ECO:0000256" key="1">
    <source>
        <dbReference type="ARBA" id="ARBA00008848"/>
    </source>
</evidence>
<evidence type="ECO:0000256" key="2">
    <source>
        <dbReference type="ARBA" id="ARBA00022741"/>
    </source>
</evidence>
<dbReference type="InParanoid" id="A2GF44"/>
<dbReference type="GO" id="GO:0000166">
    <property type="term" value="F:nucleotide binding"/>
    <property type="evidence" value="ECO:0007669"/>
    <property type="project" value="UniProtKB-KW"/>
</dbReference>
<dbReference type="InterPro" id="IPR016098">
    <property type="entry name" value="CAP/MinC_C"/>
</dbReference>
<comment type="similarity">
    <text evidence="1">Belongs to the TBCC family.</text>
</comment>
<dbReference type="KEGG" id="tva:4741855"/>
<dbReference type="RefSeq" id="XP_001297152.1">
    <property type="nucleotide sequence ID" value="XM_001297151.1"/>
</dbReference>
<dbReference type="eggNOG" id="KOG2512">
    <property type="taxonomic scope" value="Eukaryota"/>
</dbReference>
<evidence type="ECO:0000313" key="4">
    <source>
        <dbReference type="EMBL" id="EAX84222.1"/>
    </source>
</evidence>
<dbReference type="OrthoDB" id="194775at2759"/>
<feature type="domain" description="C-CAP/cofactor C-like" evidence="3">
    <location>
        <begin position="11"/>
        <end position="170"/>
    </location>
</feature>
<dbReference type="GO" id="GO:0006892">
    <property type="term" value="P:post-Golgi vesicle-mediated transport"/>
    <property type="evidence" value="ECO:0000318"/>
    <property type="project" value="GO_Central"/>
</dbReference>
<dbReference type="PROSITE" id="PS51329">
    <property type="entry name" value="C_CAP_COFACTOR_C"/>
    <property type="match status" value="1"/>
</dbReference>
<dbReference type="Gene3D" id="2.160.20.70">
    <property type="match status" value="1"/>
</dbReference>
<gene>
    <name evidence="4" type="ORF">TVAG_527510</name>
</gene>
<dbReference type="PANTHER" id="PTHR15440:SF0">
    <property type="entry name" value="PROTEIN XRP2"/>
    <property type="match status" value="1"/>
</dbReference>
<proteinExistence type="inferred from homology"/>
<protein>
    <submittedName>
        <fullName evidence="4">XRP2, putative</fullName>
    </submittedName>
</protein>
<dbReference type="InterPro" id="IPR006599">
    <property type="entry name" value="CARP_motif"/>
</dbReference>
<dbReference type="GO" id="GO:0005929">
    <property type="term" value="C:cilium"/>
    <property type="evidence" value="ECO:0000318"/>
    <property type="project" value="GO_Central"/>
</dbReference>
<reference evidence="4" key="1">
    <citation type="submission" date="2006-10" db="EMBL/GenBank/DDBJ databases">
        <authorList>
            <person name="Amadeo P."/>
            <person name="Zhao Q."/>
            <person name="Wortman J."/>
            <person name="Fraser-Liggett C."/>
            <person name="Carlton J."/>
        </authorList>
    </citation>
    <scope>NUCLEOTIDE SEQUENCE</scope>
    <source>
        <strain evidence="4">G3</strain>
    </source>
</reference>
<organism evidence="4 5">
    <name type="scientific">Trichomonas vaginalis (strain ATCC PRA-98 / G3)</name>
    <dbReference type="NCBI Taxonomy" id="412133"/>
    <lineage>
        <taxon>Eukaryota</taxon>
        <taxon>Metamonada</taxon>
        <taxon>Parabasalia</taxon>
        <taxon>Trichomonadida</taxon>
        <taxon>Trichomonadidae</taxon>
        <taxon>Trichomonas</taxon>
    </lineage>
</organism>
<name>A2GF44_TRIV3</name>
<dbReference type="AlphaFoldDB" id="A2GF44"/>
<dbReference type="Proteomes" id="UP000001542">
    <property type="component" value="Unassembled WGS sequence"/>
</dbReference>
<accession>A2GF44</accession>
<dbReference type="InterPro" id="IPR012945">
    <property type="entry name" value="Tubulin-bd_cofactor_C_dom"/>
</dbReference>
<dbReference type="InterPro" id="IPR036223">
    <property type="entry name" value="CAP_C_sf"/>
</dbReference>
<dbReference type="PANTHER" id="PTHR15440">
    <property type="entry name" value="XRP2 PROTEIN"/>
    <property type="match status" value="1"/>
</dbReference>
<dbReference type="SUPFAM" id="SSF69340">
    <property type="entry name" value="C-terminal domain of adenylylcyclase associated protein"/>
    <property type="match status" value="1"/>
</dbReference>
<dbReference type="STRING" id="5722.A2GF44"/>
<dbReference type="SMART" id="SM00673">
    <property type="entry name" value="CARP"/>
    <property type="match status" value="2"/>
</dbReference>
<evidence type="ECO:0000313" key="5">
    <source>
        <dbReference type="Proteomes" id="UP000001542"/>
    </source>
</evidence>
<keyword evidence="2" id="KW-0547">Nucleotide-binding</keyword>
<dbReference type="SMR" id="A2GF44"/>
<dbReference type="VEuPathDB" id="TrichDB:TVAG_527510"/>
<dbReference type="GO" id="GO:0005096">
    <property type="term" value="F:GTPase activator activity"/>
    <property type="evidence" value="ECO:0000318"/>
    <property type="project" value="GO_Central"/>
</dbReference>